<evidence type="ECO:0000313" key="8">
    <source>
        <dbReference type="Proteomes" id="UP000244110"/>
    </source>
</evidence>
<dbReference type="Proteomes" id="UP000182882">
    <property type="component" value="Unassembled WGS sequence"/>
</dbReference>
<dbReference type="EMBL" id="FOFX01000022">
    <property type="protein sequence ID" value="SEQ12204.1"/>
    <property type="molecule type" value="Genomic_DNA"/>
</dbReference>
<evidence type="ECO:0000313" key="1">
    <source>
        <dbReference type="EMBL" id="PTQ80135.1"/>
    </source>
</evidence>
<dbReference type="Proteomes" id="UP000219335">
    <property type="component" value="Unassembled WGS sequence"/>
</dbReference>
<protein>
    <submittedName>
        <fullName evidence="3">Uncharacterized protein</fullName>
    </submittedName>
</protein>
<evidence type="ECO:0000313" key="5">
    <source>
        <dbReference type="Proteomes" id="UP000181998"/>
    </source>
</evidence>
<evidence type="ECO:0000313" key="3">
    <source>
        <dbReference type="EMBL" id="SEQ12204.1"/>
    </source>
</evidence>
<accession>A0A1H9DFF8</accession>
<reference evidence="3 5" key="2">
    <citation type="submission" date="2016-10" db="EMBL/GenBank/DDBJ databases">
        <authorList>
            <person name="de Groot N.N."/>
        </authorList>
    </citation>
    <scope>NUCLEOTIDE SEQUENCE [LARGE SCALE GENOMIC DNA]</scope>
    <source>
        <strain evidence="2">Nm10</strain>
        <strain evidence="3 5">Nm9</strain>
    </source>
</reference>
<sequence length="88" mass="9760">MGWQWAKVILWVIFSCCCDELSLLINKMPIISITAEHAAELILALLKANSWLNTPGVMTQDDFHAKGEAILFLQQMAIHGASNFGDTN</sequence>
<reference evidence="4 7" key="3">
    <citation type="submission" date="2017-09" db="EMBL/GenBank/DDBJ databases">
        <authorList>
            <person name="Ehlers B."/>
            <person name="Leendertz F.H."/>
        </authorList>
    </citation>
    <scope>NUCLEOTIDE SEQUENCE [LARGE SCALE GENOMIC DNA]</scope>
    <source>
        <strain evidence="4 7">Nm42</strain>
    </source>
</reference>
<dbReference type="EMBL" id="FNLN01000040">
    <property type="protein sequence ID" value="SDU25853.1"/>
    <property type="molecule type" value="Genomic_DNA"/>
</dbReference>
<evidence type="ECO:0000313" key="2">
    <source>
        <dbReference type="EMBL" id="SDU25853.1"/>
    </source>
</evidence>
<organism evidence="3 5">
    <name type="scientific">Nitrosomonas ureae</name>
    <dbReference type="NCBI Taxonomy" id="44577"/>
    <lineage>
        <taxon>Bacteria</taxon>
        <taxon>Pseudomonadati</taxon>
        <taxon>Pseudomonadota</taxon>
        <taxon>Betaproteobacteria</taxon>
        <taxon>Nitrosomonadales</taxon>
        <taxon>Nitrosomonadaceae</taxon>
        <taxon>Nitrosomonas</taxon>
    </lineage>
</organism>
<dbReference type="STRING" id="44577.ATY38_14070"/>
<proteinExistence type="predicted"/>
<dbReference type="EMBL" id="OCMU01000002">
    <property type="protein sequence ID" value="SOD20810.1"/>
    <property type="molecule type" value="Genomic_DNA"/>
</dbReference>
<dbReference type="EMBL" id="QAOL01000041">
    <property type="protein sequence ID" value="PTQ80135.1"/>
    <property type="molecule type" value="Genomic_DNA"/>
</dbReference>
<reference evidence="1 8" key="4">
    <citation type="submission" date="2018-04" db="EMBL/GenBank/DDBJ databases">
        <title>Active sludge and wastewater microbial communities from Klosterneuburg, Austria.</title>
        <authorList>
            <person name="Wagner M."/>
        </authorList>
    </citation>
    <scope>NUCLEOTIDE SEQUENCE [LARGE SCALE GENOMIC DNA]</scope>
    <source>
        <strain evidence="1 8">Nm4</strain>
    </source>
</reference>
<name>A0A1H9DFF8_9PROT</name>
<evidence type="ECO:0000313" key="4">
    <source>
        <dbReference type="EMBL" id="SOD20810.1"/>
    </source>
</evidence>
<dbReference type="Proteomes" id="UP000181998">
    <property type="component" value="Unassembled WGS sequence"/>
</dbReference>
<dbReference type="Proteomes" id="UP000244110">
    <property type="component" value="Unassembled WGS sequence"/>
</dbReference>
<evidence type="ECO:0000313" key="7">
    <source>
        <dbReference type="Proteomes" id="UP000219335"/>
    </source>
</evidence>
<keyword evidence="6" id="KW-1185">Reference proteome</keyword>
<evidence type="ECO:0000313" key="6">
    <source>
        <dbReference type="Proteomes" id="UP000182882"/>
    </source>
</evidence>
<reference evidence="6" key="1">
    <citation type="submission" date="2016-10" db="EMBL/GenBank/DDBJ databases">
        <authorList>
            <person name="Varghese N."/>
            <person name="Submissions S."/>
        </authorList>
    </citation>
    <scope>NUCLEOTIDE SEQUENCE [LARGE SCALE GENOMIC DNA]</scope>
    <source>
        <strain evidence="6">Nm10</strain>
    </source>
</reference>
<dbReference type="AlphaFoldDB" id="A0A1H9DFF8"/>
<gene>
    <name evidence="1" type="ORF">C8R28_104122</name>
    <name evidence="2" type="ORF">SAMN05216406_1405</name>
    <name evidence="3" type="ORF">SAMN05421510_10225</name>
    <name evidence="4" type="ORF">SAMN06297164_2869</name>
</gene>